<dbReference type="eggNOG" id="ENOG502Z8YI">
    <property type="taxonomic scope" value="Bacteria"/>
</dbReference>
<organism evidence="1 2">
    <name type="scientific">Eubacterium cellulosolvens (strain ATCC 43171 / JCM 9499 / 6)</name>
    <name type="common">Cillobacterium cellulosolvens</name>
    <dbReference type="NCBI Taxonomy" id="633697"/>
    <lineage>
        <taxon>Bacteria</taxon>
        <taxon>Bacillati</taxon>
        <taxon>Bacillota</taxon>
        <taxon>Clostridia</taxon>
        <taxon>Eubacteriales</taxon>
        <taxon>Eubacteriaceae</taxon>
        <taxon>Eubacterium</taxon>
    </lineage>
</organism>
<protein>
    <recommendedName>
        <fullName evidence="3">Nucleotidyl transferase AbiEii/AbiGii toxin family protein</fullName>
    </recommendedName>
</protein>
<dbReference type="InterPro" id="IPR014942">
    <property type="entry name" value="AbiEii"/>
</dbReference>
<sequence>MLTKDNFTFEHVTELKKNRMVDSFILERSIYAFGLLEALCRVNMPFIFKGGTSLMLLLEQPRRLSTDIDIIVAPGTDVDHYLGEASKIFPFEKVEQQIRKGKNNIEKRHYKYFYASPIKGNKPFYILLDIVFEDNHYANVIMKPIQNEFLITQAPYFEVSLPSVECILGDKLTAFAPHTTGIPFGVGKELEIIKQMYDIASLTDNVVHFEDVCNSYKATVSSEIRYRGIAATAEDVLHDTLEASACIASRGQYGDDYAKYLQGIKSLVTHVYDERFSAERAAVMACKVMHMAACVLKNVSYDHIQDYSYYAKTDIGTSRYSKLSKLRKFSPEGFAHIAKTIEILDE</sequence>
<proteinExistence type="predicted"/>
<dbReference type="Proteomes" id="UP000005753">
    <property type="component" value="Chromosome"/>
</dbReference>
<dbReference type="HOGENOM" id="CLU_048233_0_0_9"/>
<dbReference type="EMBL" id="CM001487">
    <property type="protein sequence ID" value="EIM57256.1"/>
    <property type="molecule type" value="Genomic_DNA"/>
</dbReference>
<keyword evidence="2" id="KW-1185">Reference proteome</keyword>
<evidence type="ECO:0000313" key="1">
    <source>
        <dbReference type="EMBL" id="EIM57256.1"/>
    </source>
</evidence>
<dbReference type="STRING" id="633697.EubceDRAFT1_1459"/>
<dbReference type="Pfam" id="PF08843">
    <property type="entry name" value="AbiEii"/>
    <property type="match status" value="1"/>
</dbReference>
<name>I5ATY3_EUBC6</name>
<reference evidence="1 2" key="1">
    <citation type="submission" date="2010-08" db="EMBL/GenBank/DDBJ databases">
        <authorList>
            <consortium name="US DOE Joint Genome Institute (JGI-PGF)"/>
            <person name="Lucas S."/>
            <person name="Copeland A."/>
            <person name="Lapidus A."/>
            <person name="Cheng J.-F."/>
            <person name="Bruce D."/>
            <person name="Goodwin L."/>
            <person name="Pitluck S."/>
            <person name="Land M.L."/>
            <person name="Hauser L."/>
            <person name="Chang Y.-J."/>
            <person name="Anderson I.J."/>
            <person name="Johnson E."/>
            <person name="Mulhopadhyay B."/>
            <person name="Kyrpides N."/>
            <person name="Woyke T.J."/>
        </authorList>
    </citation>
    <scope>NUCLEOTIDE SEQUENCE [LARGE SCALE GENOMIC DNA]</scope>
    <source>
        <strain evidence="1 2">6</strain>
    </source>
</reference>
<evidence type="ECO:0000313" key="2">
    <source>
        <dbReference type="Proteomes" id="UP000005753"/>
    </source>
</evidence>
<dbReference type="OrthoDB" id="42373at2"/>
<dbReference type="Gene3D" id="3.10.450.620">
    <property type="entry name" value="JHP933, nucleotidyltransferase-like core domain"/>
    <property type="match status" value="1"/>
</dbReference>
<evidence type="ECO:0008006" key="3">
    <source>
        <dbReference type="Google" id="ProtNLM"/>
    </source>
</evidence>
<accession>I5ATY3</accession>
<reference evidence="1 2" key="2">
    <citation type="submission" date="2012-02" db="EMBL/GenBank/DDBJ databases">
        <title>Improved High-Quality Draft sequence of Eubacterium cellulosolvens 6.</title>
        <authorList>
            <consortium name="US DOE Joint Genome Institute"/>
            <person name="Lucas S."/>
            <person name="Han J."/>
            <person name="Lapidus A."/>
            <person name="Cheng J.-F."/>
            <person name="Goodwin L."/>
            <person name="Pitluck S."/>
            <person name="Peters L."/>
            <person name="Mikhailova N."/>
            <person name="Gu W."/>
            <person name="Detter J.C."/>
            <person name="Han C."/>
            <person name="Tapia R."/>
            <person name="Land M."/>
            <person name="Hauser L."/>
            <person name="Kyrpides N."/>
            <person name="Ivanova N."/>
            <person name="Pagani I."/>
            <person name="Johnson E."/>
            <person name="Mukhopadhyay B."/>
            <person name="Anderson I."/>
            <person name="Woyke T."/>
        </authorList>
    </citation>
    <scope>NUCLEOTIDE SEQUENCE [LARGE SCALE GENOMIC DNA]</scope>
    <source>
        <strain evidence="1 2">6</strain>
    </source>
</reference>
<gene>
    <name evidence="1" type="ORF">EubceDRAFT1_1459</name>
</gene>
<dbReference type="AlphaFoldDB" id="I5ATY3"/>